<protein>
    <submittedName>
        <fullName evidence="1">Uncharacterized protein</fullName>
    </submittedName>
</protein>
<dbReference type="Proteomes" id="UP000179860">
    <property type="component" value="Chromosome 1"/>
</dbReference>
<dbReference type="KEGG" id="pspw:BJG93_12470"/>
<keyword evidence="2" id="KW-1185">Reference proteome</keyword>
<sequence length="363" mass="40762">MITRYDLLTEYCSQRNQELADALLGRKALFLDTRAWVHLRRAVSGDATQIAWLPVLHLLRELVAAGRIFCPTTMTTISEVVSQADAATRLATAELLDELSLGVGFCAPDEQLLDEVDSEMRRRVDGYEPQRVIWTKGCMTFMRPSLLELDVSLPEGLPAFERAFDEVWNTPVSRLIEATGHLPGIDVSEAIERLNAGNWAHVDEISRFDRLLGVECRAVAELAANVTHPRVRRHVVRQLIASGIPEIVAESPDERVEKAAIVAWLVEALQTDEGRRRLPALYTHAALHAQIRWMRNQRLRDNDLPDHHQVAQAIAHCDALLVDRPTRNTLRAAQIRLDQLYGVNVLVTPVELSDYLTAIASDN</sequence>
<organism evidence="1 2">
    <name type="scientific">Paraburkholderia sprentiae WSM5005</name>
    <dbReference type="NCBI Taxonomy" id="754502"/>
    <lineage>
        <taxon>Bacteria</taxon>
        <taxon>Pseudomonadati</taxon>
        <taxon>Pseudomonadota</taxon>
        <taxon>Betaproteobacteria</taxon>
        <taxon>Burkholderiales</taxon>
        <taxon>Burkholderiaceae</taxon>
        <taxon>Paraburkholderia</taxon>
    </lineage>
</organism>
<evidence type="ECO:0000313" key="2">
    <source>
        <dbReference type="Proteomes" id="UP000179860"/>
    </source>
</evidence>
<dbReference type="RefSeq" id="WP_027199361.1">
    <property type="nucleotide sequence ID" value="NZ_CP017561.2"/>
</dbReference>
<name>A0A1I9YII9_9BURK</name>
<reference evidence="1" key="1">
    <citation type="submission" date="2016-09" db="EMBL/GenBank/DDBJ databases">
        <title>The Complete Genome of Burkholderia sprentiae wsm5005.</title>
        <authorList>
            <person name="De Meyer S."/>
            <person name="Wang P."/>
            <person name="Terpolilli J."/>
        </authorList>
    </citation>
    <scope>NUCLEOTIDE SEQUENCE [LARGE SCALE GENOMIC DNA]</scope>
    <source>
        <strain evidence="1">WSM5005</strain>
    </source>
</reference>
<dbReference type="EMBL" id="CP017561">
    <property type="protein sequence ID" value="APA86122.1"/>
    <property type="molecule type" value="Genomic_DNA"/>
</dbReference>
<dbReference type="OrthoDB" id="9151654at2"/>
<evidence type="ECO:0000313" key="1">
    <source>
        <dbReference type="EMBL" id="APA86122.1"/>
    </source>
</evidence>
<accession>A0A1I9YII9</accession>
<dbReference type="AlphaFoldDB" id="A0A1I9YII9"/>
<proteinExistence type="predicted"/>
<reference evidence="1" key="2">
    <citation type="submission" date="2021-06" db="EMBL/GenBank/DDBJ databases">
        <authorList>
            <person name="Rogers T.H."/>
            <person name="Ramsay J.P."/>
            <person name="Wang P."/>
            <person name="Terpolilli J."/>
        </authorList>
    </citation>
    <scope>NUCLEOTIDE SEQUENCE [LARGE SCALE GENOMIC DNA]</scope>
    <source>
        <strain evidence="1">WSM5005</strain>
    </source>
</reference>
<gene>
    <name evidence="1" type="ORF">BJG93_12470</name>
</gene>